<dbReference type="Pfam" id="PF14242">
    <property type="entry name" value="DUF4342"/>
    <property type="match status" value="1"/>
</dbReference>
<dbReference type="RefSeq" id="WP_073195158.1">
    <property type="nucleotide sequence ID" value="NZ_FQXO01000010.1"/>
</dbReference>
<dbReference type="AlphaFoldDB" id="A0A1M5S8Z0"/>
<reference evidence="3" key="1">
    <citation type="submission" date="2016-11" db="EMBL/GenBank/DDBJ databases">
        <authorList>
            <person name="Varghese N."/>
            <person name="Submissions S."/>
        </authorList>
    </citation>
    <scope>NUCLEOTIDE SEQUENCE [LARGE SCALE GENOMIC DNA]</scope>
    <source>
        <strain evidence="3">DSM 13643</strain>
    </source>
</reference>
<evidence type="ECO:0000313" key="2">
    <source>
        <dbReference type="EMBL" id="SHH34915.1"/>
    </source>
</evidence>
<dbReference type="EMBL" id="FQXO01000010">
    <property type="protein sequence ID" value="SHH34915.1"/>
    <property type="molecule type" value="Genomic_DNA"/>
</dbReference>
<name>A0A1M5S8Z0_9FIRM</name>
<gene>
    <name evidence="2" type="ORF">SAMN02745135_00510</name>
</gene>
<dbReference type="Gene3D" id="1.10.8.10">
    <property type="entry name" value="DNA helicase RuvA subunit, C-terminal domain"/>
    <property type="match status" value="1"/>
</dbReference>
<feature type="domain" description="DUF4342" evidence="1">
    <location>
        <begin position="45"/>
        <end position="120"/>
    </location>
</feature>
<keyword evidence="3" id="KW-1185">Reference proteome</keyword>
<dbReference type="Proteomes" id="UP000183967">
    <property type="component" value="Unassembled WGS sequence"/>
</dbReference>
<dbReference type="CDD" id="cd14360">
    <property type="entry name" value="UBA_NAC_like_bac"/>
    <property type="match status" value="1"/>
</dbReference>
<evidence type="ECO:0000313" key="3">
    <source>
        <dbReference type="Proteomes" id="UP000183967"/>
    </source>
</evidence>
<dbReference type="InterPro" id="IPR025642">
    <property type="entry name" value="DUF4342"/>
</dbReference>
<sequence>MEITLEKIDLLRERTGVSYKEAKEILEKCNGDVVEALIYIEENRKSWPQNIGNIGDEILEKIRESIRKGNVTKIILKKDGETIMNIPVTAGAIGALLAPPATIFGLTAAFLSKCTIEIVKENGEVVRINDLAEKTIENVKKVAKRDKKEESSPEDNTQE</sequence>
<dbReference type="InterPro" id="IPR009060">
    <property type="entry name" value="UBA-like_sf"/>
</dbReference>
<dbReference type="OrthoDB" id="129626at2"/>
<organism evidence="2 3">
    <name type="scientific">Caloranaerobacter azorensis DSM 13643</name>
    <dbReference type="NCBI Taxonomy" id="1121264"/>
    <lineage>
        <taxon>Bacteria</taxon>
        <taxon>Bacillati</taxon>
        <taxon>Bacillota</taxon>
        <taxon>Tissierellia</taxon>
        <taxon>Tissierellales</taxon>
        <taxon>Thermohalobacteraceae</taxon>
        <taxon>Caloranaerobacter</taxon>
    </lineage>
</organism>
<accession>A0A1M5S8Z0</accession>
<evidence type="ECO:0000259" key="1">
    <source>
        <dbReference type="Pfam" id="PF14242"/>
    </source>
</evidence>
<protein>
    <recommendedName>
        <fullName evidence="1">DUF4342 domain-containing protein</fullName>
    </recommendedName>
</protein>
<dbReference type="SUPFAM" id="SSF46934">
    <property type="entry name" value="UBA-like"/>
    <property type="match status" value="1"/>
</dbReference>
<proteinExistence type="predicted"/>